<evidence type="ECO:0000313" key="2">
    <source>
        <dbReference type="Proteomes" id="UP001255601"/>
    </source>
</evidence>
<sequence>MTDVLEKPGLGVARWKAVAEYRSQAGIVDVEHAIEELDERHDLIERGPDWNTLIKITVTFARPVSELLTIEEAARL</sequence>
<comment type="caution">
    <text evidence="1">The sequence shown here is derived from an EMBL/GenBank/DDBJ whole genome shotgun (WGS) entry which is preliminary data.</text>
</comment>
<evidence type="ECO:0000313" key="1">
    <source>
        <dbReference type="EMBL" id="MDR6103301.1"/>
    </source>
</evidence>
<gene>
    <name evidence="1" type="ORF">QE369_003498</name>
</gene>
<dbReference type="EMBL" id="JAVIZC010000003">
    <property type="protein sequence ID" value="MDR6103301.1"/>
    <property type="molecule type" value="Genomic_DNA"/>
</dbReference>
<name>A0AAJ2ESP4_9HYPH</name>
<dbReference type="Proteomes" id="UP001255601">
    <property type="component" value="Unassembled WGS sequence"/>
</dbReference>
<reference evidence="1" key="1">
    <citation type="submission" date="2023-08" db="EMBL/GenBank/DDBJ databases">
        <title>Functional and genomic diversity of the sorghum phyllosphere microbiome.</title>
        <authorList>
            <person name="Shade A."/>
        </authorList>
    </citation>
    <scope>NUCLEOTIDE SEQUENCE</scope>
    <source>
        <strain evidence="1">SORGH_AS_0974</strain>
    </source>
</reference>
<proteinExistence type="predicted"/>
<protein>
    <submittedName>
        <fullName evidence="1">Uncharacterized protein</fullName>
    </submittedName>
</protein>
<dbReference type="RefSeq" id="WP_309771732.1">
    <property type="nucleotide sequence ID" value="NZ_JAVIZC010000003.1"/>
</dbReference>
<organism evidence="1 2">
    <name type="scientific">Agrobacterium larrymoorei</name>
    <dbReference type="NCBI Taxonomy" id="160699"/>
    <lineage>
        <taxon>Bacteria</taxon>
        <taxon>Pseudomonadati</taxon>
        <taxon>Pseudomonadota</taxon>
        <taxon>Alphaproteobacteria</taxon>
        <taxon>Hyphomicrobiales</taxon>
        <taxon>Rhizobiaceae</taxon>
        <taxon>Rhizobium/Agrobacterium group</taxon>
        <taxon>Agrobacterium</taxon>
    </lineage>
</organism>
<accession>A0AAJ2ESP4</accession>
<dbReference type="AlphaFoldDB" id="A0AAJ2ESP4"/>